<feature type="compositionally biased region" description="Low complexity" evidence="2">
    <location>
        <begin position="345"/>
        <end position="362"/>
    </location>
</feature>
<gene>
    <name evidence="3" type="ORF">TRFO_04328</name>
</gene>
<feature type="compositionally biased region" description="Polar residues" evidence="2">
    <location>
        <begin position="781"/>
        <end position="790"/>
    </location>
</feature>
<evidence type="ECO:0000256" key="1">
    <source>
        <dbReference type="SAM" id="Coils"/>
    </source>
</evidence>
<dbReference type="RefSeq" id="XP_068363427.1">
    <property type="nucleotide sequence ID" value="XM_068491826.1"/>
</dbReference>
<feature type="region of interest" description="Disordered" evidence="2">
    <location>
        <begin position="1005"/>
        <end position="1029"/>
    </location>
</feature>
<feature type="compositionally biased region" description="Acidic residues" evidence="2">
    <location>
        <begin position="1257"/>
        <end position="1272"/>
    </location>
</feature>
<proteinExistence type="predicted"/>
<feature type="coiled-coil region" evidence="1">
    <location>
        <begin position="463"/>
        <end position="501"/>
    </location>
</feature>
<feature type="coiled-coil region" evidence="1">
    <location>
        <begin position="553"/>
        <end position="614"/>
    </location>
</feature>
<evidence type="ECO:0000313" key="3">
    <source>
        <dbReference type="EMBL" id="OHT10291.1"/>
    </source>
</evidence>
<accession>A0A1J4KGF4</accession>
<feature type="region of interest" description="Disordered" evidence="2">
    <location>
        <begin position="1257"/>
        <end position="1278"/>
    </location>
</feature>
<feature type="region of interest" description="Disordered" evidence="2">
    <location>
        <begin position="345"/>
        <end position="419"/>
    </location>
</feature>
<comment type="caution">
    <text evidence="3">The sequence shown here is derived from an EMBL/GenBank/DDBJ whole genome shotgun (WGS) entry which is preliminary data.</text>
</comment>
<protein>
    <submittedName>
        <fullName evidence="3">Uncharacterized protein</fullName>
    </submittedName>
</protein>
<feature type="coiled-coil region" evidence="1">
    <location>
        <begin position="717"/>
        <end position="747"/>
    </location>
</feature>
<organism evidence="3 4">
    <name type="scientific">Tritrichomonas foetus</name>
    <dbReference type="NCBI Taxonomy" id="1144522"/>
    <lineage>
        <taxon>Eukaryota</taxon>
        <taxon>Metamonada</taxon>
        <taxon>Parabasalia</taxon>
        <taxon>Tritrichomonadida</taxon>
        <taxon>Tritrichomonadidae</taxon>
        <taxon>Tritrichomonas</taxon>
    </lineage>
</organism>
<evidence type="ECO:0000313" key="4">
    <source>
        <dbReference type="Proteomes" id="UP000179807"/>
    </source>
</evidence>
<feature type="coiled-coil region" evidence="1">
    <location>
        <begin position="113"/>
        <end position="338"/>
    </location>
</feature>
<sequence length="1278" mass="148235">MLHYSNSSSSSEKINNEPILNNQFRMNSSKKVTPSKNSNYSNFSPNVNNSNLIRNEKSPEINSSYSYQNRNFLSDDDDSDGSSNIQYLRNENDSLKKIISKKDSELFQLNQKLRKAVRHIKSHKIKKELAEQEVESHSNEIITLQEELEEKDKLISQLYSEAKMFNDANVDAHNELQRITDLYKNMEDNFGGQLKMMQDKVKIVQQEKDSQIKSMKKTIVSLQSENDSLRIALTEYEAIQNSLQDDKDDIKCQNHLLHEEIDELKEKLQGSESESFDEIENLKEKNSVLINQSQELTEENEKLKETIKRLKSQSPKNISILEEIINEKDNQIQILQKELTNSLSMNMSQNHSNNNISQHSNSYYTNSKISRGQNSYSKHSPTKNSYSNHFNNDDNNDDDDDDGNDDSENNFDNNNNKEGALLNHNEFIDENENAIENNDENESLNYVSTNLQKRSSSFQNSSLVEAQKEIEYLREANQKLILDLQNQEKSFEEKNRELFNQLKSAKSVSSMNESLMHQLTELQSQNYSRKFSDSQKLSHNYCQNINPNSTFDSDTLLHEIKILQEENKELRQENQTILSKIGDITPVDLNSQTNDSLVQEFLRLKAQNEHIKNEIHNICTQSTISNSNLNPLIENKELKSKILALNESINQTTFEDDSLLHSILNQQRIENLKQLNQSQTAHNKENNGNKTNEESMLSIIRENGNLRSLLENGEISLSSVESLLKEVEELKKENEKLREKNEKICQTNEFTNNSNINQIFNEEEEEDILKSSVDDVESDQQHQNYSNPDQYNELLEEEENPIESGSDDYRNIHTNEDINEYDPFDEEEEVSMNKSIDEKYQQVCEENEELKSTIEVMQDEINDLQTHLQDVVSIQLHSTLAELDDVRVGNQALMQHTYNLELLKEENSFLRSKIMSLESQHSNLQQSLTQKDDQDNKSKIIKGLMDENENLKKELQDRISSSNRNSQMSPIKSDLRIVSGTMLENDDNDNFREKTEEMRTVLKTISKSTTATTDSSNDDDSITDNEKGSIPIDYQSIKRENAELKEMIGKLEPSGVLQGYSNTQLMDRIKELENDISVTHNQVQLLEMTNADLLQRIDDFSNNESQIVVRYEQENDNLRKEIEKLQERNMSLSLCSEKSQEVVEVFDNFKQQISELQDSLAEMQQENLDLQRKAEDANASTVEKDEIIEDQAQKISHLSDLIDKFKQETDAMRERVDNAISSFENSENGLKIENERLKKQLESFHNEEELYISFENEEDDVLFEEDEEEEENLDRNVF</sequence>
<feature type="compositionally biased region" description="Polar residues" evidence="2">
    <location>
        <begin position="363"/>
        <end position="390"/>
    </location>
</feature>
<feature type="compositionally biased region" description="Low complexity" evidence="2">
    <location>
        <begin position="1"/>
        <end position="11"/>
    </location>
</feature>
<evidence type="ECO:0000256" key="2">
    <source>
        <dbReference type="SAM" id="MobiDB-lite"/>
    </source>
</evidence>
<feature type="compositionally biased region" description="Low complexity" evidence="2">
    <location>
        <begin position="1005"/>
        <end position="1015"/>
    </location>
</feature>
<dbReference type="Proteomes" id="UP000179807">
    <property type="component" value="Unassembled WGS sequence"/>
</dbReference>
<feature type="compositionally biased region" description="Polar residues" evidence="2">
    <location>
        <begin position="18"/>
        <end position="53"/>
    </location>
</feature>
<feature type="region of interest" description="Disordered" evidence="2">
    <location>
        <begin position="765"/>
        <end position="791"/>
    </location>
</feature>
<feature type="coiled-coil region" evidence="1">
    <location>
        <begin position="1062"/>
        <end position="1247"/>
    </location>
</feature>
<keyword evidence="1" id="KW-0175">Coiled coil</keyword>
<feature type="coiled-coil region" evidence="1">
    <location>
        <begin position="900"/>
        <end position="965"/>
    </location>
</feature>
<keyword evidence="4" id="KW-1185">Reference proteome</keyword>
<dbReference type="EMBL" id="MLAK01000616">
    <property type="protein sequence ID" value="OHT10291.1"/>
    <property type="molecule type" value="Genomic_DNA"/>
</dbReference>
<reference evidence="3" key="1">
    <citation type="submission" date="2016-10" db="EMBL/GenBank/DDBJ databases">
        <authorList>
            <person name="Benchimol M."/>
            <person name="Almeida L.G."/>
            <person name="Vasconcelos A.T."/>
            <person name="Perreira-Neves A."/>
            <person name="Rosa I.A."/>
            <person name="Tasca T."/>
            <person name="Bogo M.R."/>
            <person name="de Souza W."/>
        </authorList>
    </citation>
    <scope>NUCLEOTIDE SEQUENCE [LARGE SCALE GENOMIC DNA]</scope>
    <source>
        <strain evidence="3">K</strain>
    </source>
</reference>
<dbReference type="GeneID" id="94826530"/>
<dbReference type="VEuPathDB" id="TrichDB:TRFO_04328"/>
<feature type="region of interest" description="Disordered" evidence="2">
    <location>
        <begin position="1"/>
        <end position="54"/>
    </location>
</feature>
<feature type="coiled-coil region" evidence="1">
    <location>
        <begin position="833"/>
        <end position="867"/>
    </location>
</feature>
<dbReference type="AlphaFoldDB" id="A0A1J4KGF4"/>
<name>A0A1J4KGF4_9EUKA</name>
<feature type="compositionally biased region" description="Acidic residues" evidence="2">
    <location>
        <begin position="394"/>
        <end position="409"/>
    </location>
</feature>